<keyword evidence="2" id="KW-0614">Plasmid</keyword>
<evidence type="ECO:0000313" key="3">
    <source>
        <dbReference type="Proteomes" id="UP000242886"/>
    </source>
</evidence>
<name>A0A7Z7MWU9_9PROT</name>
<dbReference type="Proteomes" id="UP000242886">
    <property type="component" value="Plasmid SDENCHOLpb"/>
</dbReference>
<feature type="region of interest" description="Disordered" evidence="1">
    <location>
        <begin position="123"/>
        <end position="145"/>
    </location>
</feature>
<geneLocation type="plasmid" evidence="2 3">
    <name>SDENCHOLpb</name>
</geneLocation>
<gene>
    <name evidence="2" type="ORF">SDENCHOL_PB0008</name>
</gene>
<keyword evidence="3" id="KW-1185">Reference proteome</keyword>
<dbReference type="EMBL" id="LT837805">
    <property type="protein sequence ID" value="SMB33359.1"/>
    <property type="molecule type" value="Genomic_DNA"/>
</dbReference>
<organism evidence="2 3">
    <name type="scientific">Sterolibacterium denitrificans</name>
    <dbReference type="NCBI Taxonomy" id="157592"/>
    <lineage>
        <taxon>Bacteria</taxon>
        <taxon>Pseudomonadati</taxon>
        <taxon>Pseudomonadota</taxon>
        <taxon>Betaproteobacteria</taxon>
        <taxon>Nitrosomonadales</taxon>
        <taxon>Sterolibacteriaceae</taxon>
        <taxon>Sterolibacterium</taxon>
    </lineage>
</organism>
<proteinExistence type="predicted"/>
<evidence type="ECO:0000313" key="2">
    <source>
        <dbReference type="EMBL" id="SMB33359.1"/>
    </source>
</evidence>
<reference evidence="2" key="1">
    <citation type="submission" date="2017-03" db="EMBL/GenBank/DDBJ databases">
        <authorList>
            <consortium name="AG Boll"/>
        </authorList>
    </citation>
    <scope>NUCLEOTIDE SEQUENCE [LARGE SCALE GENOMIC DNA]</scope>
    <source>
        <strain evidence="2">Chol</strain>
    </source>
</reference>
<sequence length="145" mass="15807">MTPNVKFEPAQVAAANADAALAAAEGKSPAEWLSDKDGYGSLPTAPIGGYQTMSTQEMLLTEAGRRFGDAEWNNNVTKVSSRALWSDYVHAVGVSNYLAEAIYRKKERVEALLATYTSQKTERLRKQTAAAHDRAQRGDVSRSIN</sequence>
<dbReference type="AlphaFoldDB" id="A0A7Z7MWU9"/>
<evidence type="ECO:0000256" key="1">
    <source>
        <dbReference type="SAM" id="MobiDB-lite"/>
    </source>
</evidence>
<accession>A0A7Z7MWU9</accession>
<protein>
    <submittedName>
        <fullName evidence="2">Uncharacterized protein</fullName>
    </submittedName>
</protein>